<dbReference type="KEGG" id="pmar:B0X71_03840"/>
<evidence type="ECO:0000313" key="2">
    <source>
        <dbReference type="Proteomes" id="UP000188184"/>
    </source>
</evidence>
<protein>
    <submittedName>
        <fullName evidence="1">Uncharacterized protein</fullName>
    </submittedName>
</protein>
<reference evidence="1 2" key="1">
    <citation type="submission" date="2017-02" db="EMBL/GenBank/DDBJ databases">
        <title>The complete genomic sequence of a novel cold adapted crude oil-degrading bacterium Planococcus qaidamina Y42.</title>
        <authorList>
            <person name="Yang R."/>
        </authorList>
    </citation>
    <scope>NUCLEOTIDE SEQUENCE [LARGE SCALE GENOMIC DNA]</scope>
    <source>
        <strain evidence="1 2">Y42</strain>
    </source>
</reference>
<dbReference type="AlphaFoldDB" id="A0A1Q2KVS8"/>
<keyword evidence="2" id="KW-1185">Reference proteome</keyword>
<dbReference type="RefSeq" id="WP_077588205.1">
    <property type="nucleotide sequence ID" value="NZ_CP019640.1"/>
</dbReference>
<organism evidence="1 2">
    <name type="scientific">Planococcus lenghuensis</name>
    <dbReference type="NCBI Taxonomy" id="2213202"/>
    <lineage>
        <taxon>Bacteria</taxon>
        <taxon>Bacillati</taxon>
        <taxon>Bacillota</taxon>
        <taxon>Bacilli</taxon>
        <taxon>Bacillales</taxon>
        <taxon>Caryophanaceae</taxon>
        <taxon>Planococcus</taxon>
    </lineage>
</organism>
<dbReference type="EMBL" id="CP019640">
    <property type="protein sequence ID" value="AQQ52325.1"/>
    <property type="molecule type" value="Genomic_DNA"/>
</dbReference>
<dbReference type="Proteomes" id="UP000188184">
    <property type="component" value="Chromosome"/>
</dbReference>
<gene>
    <name evidence="1" type="ORF">B0X71_03840</name>
</gene>
<sequence>MNSQDPTKVPFPLHVNAVTAEGMRRLFDWGDAAITHPFLIVRVFWNSLAEQIGCLYRAFGWHLYINPHREDRIDSFKRPAQWLQLLLDHRKFN</sequence>
<accession>A0A1Q2KVS8</accession>
<evidence type="ECO:0000313" key="1">
    <source>
        <dbReference type="EMBL" id="AQQ52325.1"/>
    </source>
</evidence>
<dbReference type="OrthoDB" id="9800774at2"/>
<proteinExistence type="predicted"/>
<name>A0A1Q2KVS8_9BACL</name>